<dbReference type="GO" id="GO:0046872">
    <property type="term" value="F:metal ion binding"/>
    <property type="evidence" value="ECO:0007669"/>
    <property type="project" value="UniProtKB-KW"/>
</dbReference>
<dbReference type="GO" id="GO:0006284">
    <property type="term" value="P:base-excision repair"/>
    <property type="evidence" value="ECO:0007669"/>
    <property type="project" value="InterPro"/>
</dbReference>
<keyword evidence="6" id="KW-0255">Endonuclease</keyword>
<dbReference type="GO" id="GO:0051539">
    <property type="term" value="F:4 iron, 4 sulfur cluster binding"/>
    <property type="evidence" value="ECO:0007669"/>
    <property type="project" value="UniProtKB-KW"/>
</dbReference>
<dbReference type="SUPFAM" id="SSF48150">
    <property type="entry name" value="DNA-glycosylase"/>
    <property type="match status" value="1"/>
</dbReference>
<keyword evidence="4" id="KW-0411">Iron-sulfur</keyword>
<dbReference type="KEGG" id="fng:JM64_07285"/>
<dbReference type="InterPro" id="IPR003265">
    <property type="entry name" value="HhH-GPD_domain"/>
</dbReference>
<evidence type="ECO:0000256" key="1">
    <source>
        <dbReference type="ARBA" id="ARBA00022485"/>
    </source>
</evidence>
<keyword evidence="1" id="KW-0004">4Fe-4S</keyword>
<feature type="domain" description="HhH-GPD" evidence="5">
    <location>
        <begin position="34"/>
        <end position="192"/>
    </location>
</feature>
<dbReference type="AlphaFoldDB" id="A0A172T432"/>
<evidence type="ECO:0000256" key="4">
    <source>
        <dbReference type="ARBA" id="ARBA00023014"/>
    </source>
</evidence>
<dbReference type="InterPro" id="IPR023170">
    <property type="entry name" value="HhH_base_excis_C"/>
</dbReference>
<gene>
    <name evidence="6" type="ORF">JM64_07285</name>
</gene>
<dbReference type="Pfam" id="PF00730">
    <property type="entry name" value="HhH-GPD"/>
    <property type="match status" value="1"/>
</dbReference>
<evidence type="ECO:0000313" key="6">
    <source>
        <dbReference type="EMBL" id="ANE41778.1"/>
    </source>
</evidence>
<dbReference type="GO" id="GO:0004519">
    <property type="term" value="F:endonuclease activity"/>
    <property type="evidence" value="ECO:0007669"/>
    <property type="project" value="UniProtKB-KW"/>
</dbReference>
<dbReference type="OrthoDB" id="9802365at2"/>
<dbReference type="PATRIC" id="fig|93466.3.peg.1542"/>
<organism evidence="6 7">
    <name type="scientific">Fervidobacterium pennivorans</name>
    <dbReference type="NCBI Taxonomy" id="93466"/>
    <lineage>
        <taxon>Bacteria</taxon>
        <taxon>Thermotogati</taxon>
        <taxon>Thermotogota</taxon>
        <taxon>Thermotogae</taxon>
        <taxon>Thermotogales</taxon>
        <taxon>Fervidobacteriaceae</taxon>
        <taxon>Fervidobacterium</taxon>
    </lineage>
</organism>
<sequence>MKLENMYETLRNIHGPQGKWWPGSEEEIIVSAVLTQNTNWKNVEKALENIKKDCKNNILHCLAKMSTQQISFLIKPAGFFNIKAQRLKNLLTWLKNYDFDLEKIKTKNIEEIRKELLSIKGIGKETADSIILYALELPIFVIDAYTKRLLNRLLGIKLKEYDQYRLLFETTYPKDVALYREFHGLIVEHAKMFCRTKPLCELCPIDSCRYKNAKD</sequence>
<dbReference type="SMART" id="SM00478">
    <property type="entry name" value="ENDO3c"/>
    <property type="match status" value="1"/>
</dbReference>
<dbReference type="Gene3D" id="1.10.1670.10">
    <property type="entry name" value="Helix-hairpin-Helix base-excision DNA repair enzymes (C-terminal)"/>
    <property type="match status" value="1"/>
</dbReference>
<dbReference type="CDD" id="cd00056">
    <property type="entry name" value="ENDO3c"/>
    <property type="match status" value="1"/>
</dbReference>
<dbReference type="Proteomes" id="UP000077096">
    <property type="component" value="Chromosome"/>
</dbReference>
<keyword evidence="6" id="KW-0378">Hydrolase</keyword>
<dbReference type="PIRSF" id="PIRSF001435">
    <property type="entry name" value="Nth"/>
    <property type="match status" value="1"/>
</dbReference>
<dbReference type="InterPro" id="IPR011257">
    <property type="entry name" value="DNA_glycosylase"/>
</dbReference>
<name>A0A172T432_FERPE</name>
<evidence type="ECO:0000259" key="5">
    <source>
        <dbReference type="SMART" id="SM00478"/>
    </source>
</evidence>
<dbReference type="EMBL" id="CP011393">
    <property type="protein sequence ID" value="ANE41778.1"/>
    <property type="molecule type" value="Genomic_DNA"/>
</dbReference>
<evidence type="ECO:0000313" key="7">
    <source>
        <dbReference type="Proteomes" id="UP000077096"/>
    </source>
</evidence>
<accession>A0A172T432</accession>
<dbReference type="PANTHER" id="PTHR10359">
    <property type="entry name" value="A/G-SPECIFIC ADENINE GLYCOSYLASE/ENDONUCLEASE III"/>
    <property type="match status" value="1"/>
</dbReference>
<dbReference type="Gene3D" id="1.10.340.30">
    <property type="entry name" value="Hypothetical protein, domain 2"/>
    <property type="match status" value="1"/>
</dbReference>
<evidence type="ECO:0000256" key="2">
    <source>
        <dbReference type="ARBA" id="ARBA00022723"/>
    </source>
</evidence>
<keyword evidence="3" id="KW-0408">Iron</keyword>
<dbReference type="PANTHER" id="PTHR10359:SF19">
    <property type="entry name" value="DNA REPAIR GLYCOSYLASE MJ1434-RELATED"/>
    <property type="match status" value="1"/>
</dbReference>
<keyword evidence="2" id="KW-0479">Metal-binding</keyword>
<evidence type="ECO:0000256" key="3">
    <source>
        <dbReference type="ARBA" id="ARBA00023004"/>
    </source>
</evidence>
<protein>
    <submittedName>
        <fullName evidence="6">Endonuclease</fullName>
    </submittedName>
</protein>
<keyword evidence="6" id="KW-0540">Nuclease</keyword>
<reference evidence="6 7" key="1">
    <citation type="submission" date="2014-08" db="EMBL/GenBank/DDBJ databases">
        <title>Fervidobacterium pennivorans DYC genome.</title>
        <authorList>
            <person name="Wushke S."/>
        </authorList>
    </citation>
    <scope>NUCLEOTIDE SEQUENCE [LARGE SCALE GENOMIC DNA]</scope>
    <source>
        <strain evidence="6 7">DYC</strain>
    </source>
</reference>
<proteinExistence type="predicted"/>